<accession>A0A6A7FWN6</accession>
<keyword evidence="6" id="KW-0256">Endoplasmic reticulum</keyword>
<feature type="signal peptide" evidence="9">
    <location>
        <begin position="1"/>
        <end position="16"/>
    </location>
</feature>
<comment type="subcellular location">
    <subcellularLocation>
        <location evidence="1">Endoplasmic reticulum membrane</location>
        <topology evidence="1">Single-pass type I membrane protein</topology>
    </subcellularLocation>
</comment>
<dbReference type="GO" id="GO:0072546">
    <property type="term" value="C:EMC complex"/>
    <property type="evidence" value="ECO:0007669"/>
    <property type="project" value="TreeGrafter"/>
</dbReference>
<organism evidence="10">
    <name type="scientific">Hirondellea gigas</name>
    <dbReference type="NCBI Taxonomy" id="1518452"/>
    <lineage>
        <taxon>Eukaryota</taxon>
        <taxon>Metazoa</taxon>
        <taxon>Ecdysozoa</taxon>
        <taxon>Arthropoda</taxon>
        <taxon>Crustacea</taxon>
        <taxon>Multicrustacea</taxon>
        <taxon>Malacostraca</taxon>
        <taxon>Eumalacostraca</taxon>
        <taxon>Peracarida</taxon>
        <taxon>Amphipoda</taxon>
        <taxon>Amphilochidea</taxon>
        <taxon>Lysianassida</taxon>
        <taxon>Lysianassidira</taxon>
        <taxon>Lysianassoidea</taxon>
        <taxon>Lysianassidae</taxon>
        <taxon>Hirondellea</taxon>
    </lineage>
</organism>
<comment type="similarity">
    <text evidence="2">Belongs to the EMC10 family.</text>
</comment>
<dbReference type="PANTHER" id="PTHR21397">
    <property type="entry name" value="CHROMATIN COMPLEXES SUBUNIT BAP18-RELATED"/>
    <property type="match status" value="1"/>
</dbReference>
<dbReference type="CDD" id="cd22209">
    <property type="entry name" value="EMC10"/>
    <property type="match status" value="1"/>
</dbReference>
<evidence type="ECO:0000256" key="3">
    <source>
        <dbReference type="ARBA" id="ARBA00020105"/>
    </source>
</evidence>
<name>A0A6A7FWN6_9CRUS</name>
<keyword evidence="7" id="KW-1133">Transmembrane helix</keyword>
<protein>
    <recommendedName>
        <fullName evidence="3">ER membrane protein complex subunit 10</fullName>
    </recommendedName>
</protein>
<evidence type="ECO:0000256" key="7">
    <source>
        <dbReference type="ARBA" id="ARBA00022989"/>
    </source>
</evidence>
<dbReference type="AlphaFoldDB" id="A0A6A7FWN6"/>
<evidence type="ECO:0000256" key="9">
    <source>
        <dbReference type="SAM" id="SignalP"/>
    </source>
</evidence>
<sequence length="249" mass="27580">MLKYLFVVGLFNVVFSQQMTFQDDPMERQLIIVVEDNLGDSSGDGEAWSERSLITIRNVKLGQTQVTHTRPWNQQLTKKLKELAQANGFYRLRLHSRNGKEPSYVHTFTDSCMLYSGKLSEIISLLIDASPSLGGFTQSLIGASVVVPGAQQCWCSTHSRVDEDDDGGSCDAVVQTSQLAHNTSVVVQSPATPTAPDTATYIQKVEAAITKEKNDPKDNRSFFAKYWMYFIPLVLLYVMSTAGGQEGGR</sequence>
<evidence type="ECO:0000256" key="1">
    <source>
        <dbReference type="ARBA" id="ARBA00004115"/>
    </source>
</evidence>
<dbReference type="Pfam" id="PF21203">
    <property type="entry name" value="ECM10"/>
    <property type="match status" value="1"/>
</dbReference>
<dbReference type="EMBL" id="IACT01003223">
    <property type="protein sequence ID" value="LAC22472.1"/>
    <property type="molecule type" value="mRNA"/>
</dbReference>
<reference evidence="10" key="1">
    <citation type="submission" date="2017-11" db="EMBL/GenBank/DDBJ databases">
        <title>The sensing device of the deep-sea amphipod.</title>
        <authorList>
            <person name="Kobayashi H."/>
            <person name="Nagahama T."/>
            <person name="Arai W."/>
            <person name="Sasagawa Y."/>
            <person name="Umeda M."/>
            <person name="Hayashi T."/>
            <person name="Nikaido I."/>
            <person name="Watanabe H."/>
            <person name="Oguri K."/>
            <person name="Kitazato H."/>
            <person name="Fujioka K."/>
            <person name="Kido Y."/>
            <person name="Takami H."/>
        </authorList>
    </citation>
    <scope>NUCLEOTIDE SEQUENCE</scope>
    <source>
        <tissue evidence="10">Whole body</tissue>
    </source>
</reference>
<keyword evidence="4" id="KW-0812">Transmembrane</keyword>
<keyword evidence="5 9" id="KW-0732">Signal</keyword>
<feature type="chain" id="PRO_5025443582" description="ER membrane protein complex subunit 10" evidence="9">
    <location>
        <begin position="17"/>
        <end position="249"/>
    </location>
</feature>
<evidence type="ECO:0000256" key="4">
    <source>
        <dbReference type="ARBA" id="ARBA00022692"/>
    </source>
</evidence>
<keyword evidence="8" id="KW-0472">Membrane</keyword>
<evidence type="ECO:0000313" key="10">
    <source>
        <dbReference type="EMBL" id="LAC22472.1"/>
    </source>
</evidence>
<evidence type="ECO:0000256" key="8">
    <source>
        <dbReference type="ARBA" id="ARBA00023136"/>
    </source>
</evidence>
<dbReference type="PANTHER" id="PTHR21397:SF4">
    <property type="entry name" value="ER MEMBRANE PROTEIN COMPLEX SUBUNIT 10"/>
    <property type="match status" value="1"/>
</dbReference>
<evidence type="ECO:0000256" key="6">
    <source>
        <dbReference type="ARBA" id="ARBA00022824"/>
    </source>
</evidence>
<evidence type="ECO:0000256" key="5">
    <source>
        <dbReference type="ARBA" id="ARBA00022729"/>
    </source>
</evidence>
<evidence type="ECO:0000256" key="2">
    <source>
        <dbReference type="ARBA" id="ARBA00007695"/>
    </source>
</evidence>
<proteinExistence type="evidence at transcript level"/>